<sequence length="59" mass="6558">EVALPVTLSSKTAEISKVIDPKPEFIVAEPEPDSFIINKSIKSESNNFMKLIVEKNGRQ</sequence>
<accession>A0A9W4TA79</accession>
<dbReference type="EMBL" id="CAMKVN010017729">
    <property type="protein sequence ID" value="CAI2198062.1"/>
    <property type="molecule type" value="Genomic_DNA"/>
</dbReference>
<reference evidence="1" key="1">
    <citation type="submission" date="2022-08" db="EMBL/GenBank/DDBJ databases">
        <authorList>
            <person name="Kallberg Y."/>
            <person name="Tangrot J."/>
            <person name="Rosling A."/>
        </authorList>
    </citation>
    <scope>NUCLEOTIDE SEQUENCE</scope>
    <source>
        <strain evidence="1">Wild A</strain>
    </source>
</reference>
<organism evidence="1 2">
    <name type="scientific">Funneliformis geosporum</name>
    <dbReference type="NCBI Taxonomy" id="1117311"/>
    <lineage>
        <taxon>Eukaryota</taxon>
        <taxon>Fungi</taxon>
        <taxon>Fungi incertae sedis</taxon>
        <taxon>Mucoromycota</taxon>
        <taxon>Glomeromycotina</taxon>
        <taxon>Glomeromycetes</taxon>
        <taxon>Glomerales</taxon>
        <taxon>Glomeraceae</taxon>
        <taxon>Funneliformis</taxon>
    </lineage>
</organism>
<evidence type="ECO:0000313" key="2">
    <source>
        <dbReference type="Proteomes" id="UP001153678"/>
    </source>
</evidence>
<comment type="caution">
    <text evidence="1">The sequence shown here is derived from an EMBL/GenBank/DDBJ whole genome shotgun (WGS) entry which is preliminary data.</text>
</comment>
<name>A0A9W4TA79_9GLOM</name>
<gene>
    <name evidence="1" type="ORF">FWILDA_LOCUS18386</name>
</gene>
<keyword evidence="2" id="KW-1185">Reference proteome</keyword>
<dbReference type="Proteomes" id="UP001153678">
    <property type="component" value="Unassembled WGS sequence"/>
</dbReference>
<protein>
    <submittedName>
        <fullName evidence="1">15378_t:CDS:1</fullName>
    </submittedName>
</protein>
<feature type="non-terminal residue" evidence="1">
    <location>
        <position position="1"/>
    </location>
</feature>
<evidence type="ECO:0000313" key="1">
    <source>
        <dbReference type="EMBL" id="CAI2198062.1"/>
    </source>
</evidence>
<dbReference type="AlphaFoldDB" id="A0A9W4TA79"/>
<proteinExistence type="predicted"/>